<dbReference type="EMBL" id="JOJP01000001">
    <property type="protein sequence ID" value="KEI70494.1"/>
    <property type="molecule type" value="Genomic_DNA"/>
</dbReference>
<evidence type="ECO:0000313" key="4">
    <source>
        <dbReference type="Proteomes" id="UP000027997"/>
    </source>
</evidence>
<name>A0A081K8L8_9GAMM</name>
<evidence type="ECO:0000256" key="2">
    <source>
        <dbReference type="HAMAP-Rule" id="MF_00659"/>
    </source>
</evidence>
<dbReference type="HAMAP" id="MF_00659">
    <property type="entry name" value="UPF0250"/>
    <property type="match status" value="1"/>
</dbReference>
<evidence type="ECO:0000313" key="3">
    <source>
        <dbReference type="EMBL" id="KEI70494.1"/>
    </source>
</evidence>
<evidence type="ECO:0000256" key="1">
    <source>
        <dbReference type="ARBA" id="ARBA00008460"/>
    </source>
</evidence>
<dbReference type="Pfam" id="PF04359">
    <property type="entry name" value="DUF493"/>
    <property type="match status" value="1"/>
</dbReference>
<dbReference type="Gene3D" id="3.30.70.260">
    <property type="match status" value="1"/>
</dbReference>
<keyword evidence="4" id="KW-1185">Reference proteome</keyword>
<dbReference type="Proteomes" id="UP000027997">
    <property type="component" value="Unassembled WGS sequence"/>
</dbReference>
<reference evidence="3 4" key="1">
    <citation type="submission" date="2014-06" db="EMBL/GenBank/DDBJ databases">
        <title>Whole Genome Sequences of Three Symbiotic Endozoicomonas Bacteria.</title>
        <authorList>
            <person name="Neave M.J."/>
            <person name="Apprill A."/>
            <person name="Voolstra C.R."/>
        </authorList>
    </citation>
    <scope>NUCLEOTIDE SEQUENCE [LARGE SCALE GENOMIC DNA]</scope>
    <source>
        <strain evidence="3 4">DSM 22380</strain>
    </source>
</reference>
<protein>
    <recommendedName>
        <fullName evidence="2">UPF0250 protein GV64_06875</fullName>
    </recommendedName>
</protein>
<dbReference type="RefSeq" id="WP_020580926.1">
    <property type="nucleotide sequence ID" value="NZ_JOJP01000001.1"/>
</dbReference>
<dbReference type="InterPro" id="IPR027471">
    <property type="entry name" value="YbeD-like_sf"/>
</dbReference>
<organism evidence="3 4">
    <name type="scientific">Endozoicomonas elysicola</name>
    <dbReference type="NCBI Taxonomy" id="305900"/>
    <lineage>
        <taxon>Bacteria</taxon>
        <taxon>Pseudomonadati</taxon>
        <taxon>Pseudomonadota</taxon>
        <taxon>Gammaproteobacteria</taxon>
        <taxon>Oceanospirillales</taxon>
        <taxon>Endozoicomonadaceae</taxon>
        <taxon>Endozoicomonas</taxon>
    </lineage>
</organism>
<proteinExistence type="inferred from homology"/>
<comment type="caution">
    <text evidence="3">The sequence shown here is derived from an EMBL/GenBank/DDBJ whole genome shotgun (WGS) entry which is preliminary data.</text>
</comment>
<accession>A0A081K8L8</accession>
<dbReference type="PANTHER" id="PTHR38036">
    <property type="entry name" value="UPF0250 PROTEIN YBED"/>
    <property type="match status" value="1"/>
</dbReference>
<dbReference type="PANTHER" id="PTHR38036:SF1">
    <property type="entry name" value="UPF0250 PROTEIN YBED"/>
    <property type="match status" value="1"/>
</dbReference>
<sequence>MKEPKAPKIEFPCEYPIRIVGHAAPDYKDFVLGVVAKHDPEFDGKAKMKTSRNGKYLSATVVIMATGEPQLKALFDELKASGRIQMVL</sequence>
<gene>
    <name evidence="3" type="ORF">GV64_06875</name>
</gene>
<dbReference type="GO" id="GO:0005829">
    <property type="term" value="C:cytosol"/>
    <property type="evidence" value="ECO:0007669"/>
    <property type="project" value="TreeGrafter"/>
</dbReference>
<dbReference type="eggNOG" id="COG2921">
    <property type="taxonomic scope" value="Bacteria"/>
</dbReference>
<dbReference type="STRING" id="305900.GV64_06875"/>
<dbReference type="SUPFAM" id="SSF117991">
    <property type="entry name" value="YbeD/HP0495-like"/>
    <property type="match status" value="1"/>
</dbReference>
<dbReference type="AlphaFoldDB" id="A0A081K8L8"/>
<dbReference type="InterPro" id="IPR007454">
    <property type="entry name" value="UPF0250_YbeD-like"/>
</dbReference>
<comment type="similarity">
    <text evidence="1 2">Belongs to the UPF0250 family.</text>
</comment>